<dbReference type="AlphaFoldDB" id="A0A3B0MPD2"/>
<accession>A0A3B0MPD2</accession>
<dbReference type="EMBL" id="UFQR01000011">
    <property type="protein sequence ID" value="SSW96226.1"/>
    <property type="molecule type" value="Genomic_DNA"/>
</dbReference>
<protein>
    <recommendedName>
        <fullName evidence="1">Phage neck terminator protein gp12-like domain-containing protein</fullName>
    </recommendedName>
</protein>
<dbReference type="Pfam" id="PF23961">
    <property type="entry name" value="Phage_tail_terminator_9"/>
    <property type="match status" value="1"/>
</dbReference>
<dbReference type="InterPro" id="IPR057087">
    <property type="entry name" value="Gp12-like"/>
</dbReference>
<feature type="domain" description="Phage neck terminator protein gp12-like" evidence="1">
    <location>
        <begin position="24"/>
        <end position="179"/>
    </location>
</feature>
<name>A0A3B0MPD2_9GAMM</name>
<gene>
    <name evidence="2" type="ORF">ARTV_2540</name>
</gene>
<evidence type="ECO:0000313" key="2">
    <source>
        <dbReference type="EMBL" id="SSW96226.1"/>
    </source>
</evidence>
<proteinExistence type="predicted"/>
<evidence type="ECO:0000259" key="1">
    <source>
        <dbReference type="Pfam" id="PF23961"/>
    </source>
</evidence>
<organism evidence="2">
    <name type="scientific">Arsenophonus endosymbiont of Trialeurodes vaporariorum</name>
    <dbReference type="NCBI Taxonomy" id="235567"/>
    <lineage>
        <taxon>Bacteria</taxon>
        <taxon>Pseudomonadati</taxon>
        <taxon>Pseudomonadota</taxon>
        <taxon>Gammaproteobacteria</taxon>
        <taxon>Enterobacterales</taxon>
        <taxon>Morganellaceae</taxon>
        <taxon>Arsenophonus</taxon>
    </lineage>
</organism>
<reference evidence="2" key="1">
    <citation type="submission" date="2018-04" db="EMBL/GenBank/DDBJ databases">
        <authorList>
            <person name="Go L.Y."/>
            <person name="Mitchell J.A."/>
        </authorList>
    </citation>
    <scope>NUCLEOTIDE SEQUENCE</scope>
    <source>
        <strain evidence="2">ARTV</strain>
    </source>
</reference>
<sequence length="183" mass="20737">MSNNSSTEAGWLTPFDDNALYNESLNRLLSRWVGGVSGLPAKHVLPSWQRDQAPLPSPDTNWCAFGIIDMTSEPNPALVKLSDESSELWQYETLTCMASFYGKDGMVYAARFRDGIMLSQNNAELNKSNLTLGNLSQITAFPELINNHWVNRFDMTVHLRRKVVRRYHIKSVTDDHVTFLGDK</sequence>